<dbReference type="EMBL" id="OZ034821">
    <property type="protein sequence ID" value="CAL1407468.1"/>
    <property type="molecule type" value="Genomic_DNA"/>
</dbReference>
<gene>
    <name evidence="2" type="ORF">LTRI10_LOCUS47132</name>
</gene>
<keyword evidence="3" id="KW-1185">Reference proteome</keyword>
<proteinExistence type="predicted"/>
<reference evidence="2 3" key="1">
    <citation type="submission" date="2024-04" db="EMBL/GenBank/DDBJ databases">
        <authorList>
            <person name="Fracassetti M."/>
        </authorList>
    </citation>
    <scope>NUCLEOTIDE SEQUENCE [LARGE SCALE GENOMIC DNA]</scope>
</reference>
<name>A0AAV2GCM3_9ROSI</name>
<sequence length="188" mass="21502">MGSQSPRKIRVPLLENKKDENVHVEESENEENPVRGKLFGYYSTPPALHLNSKKEMDMNEVEKKEQEDGNGKVLVEAKDEDEKEVGLSTTMNLLTSQLEQTFKEEVAELEEVLDEKEEVLVEVLTIVTCEEDAQALILSQEEPELEVDDEEKVLPITNMIVHFDHDEINLKEGPKQSLIEEKLQIMLS</sequence>
<dbReference type="AlphaFoldDB" id="A0AAV2GCM3"/>
<protein>
    <submittedName>
        <fullName evidence="2">Uncharacterized protein</fullName>
    </submittedName>
</protein>
<evidence type="ECO:0000313" key="3">
    <source>
        <dbReference type="Proteomes" id="UP001497516"/>
    </source>
</evidence>
<feature type="region of interest" description="Disordered" evidence="1">
    <location>
        <begin position="1"/>
        <end position="32"/>
    </location>
</feature>
<dbReference type="Proteomes" id="UP001497516">
    <property type="component" value="Chromosome 8"/>
</dbReference>
<organism evidence="2 3">
    <name type="scientific">Linum trigynum</name>
    <dbReference type="NCBI Taxonomy" id="586398"/>
    <lineage>
        <taxon>Eukaryota</taxon>
        <taxon>Viridiplantae</taxon>
        <taxon>Streptophyta</taxon>
        <taxon>Embryophyta</taxon>
        <taxon>Tracheophyta</taxon>
        <taxon>Spermatophyta</taxon>
        <taxon>Magnoliopsida</taxon>
        <taxon>eudicotyledons</taxon>
        <taxon>Gunneridae</taxon>
        <taxon>Pentapetalae</taxon>
        <taxon>rosids</taxon>
        <taxon>fabids</taxon>
        <taxon>Malpighiales</taxon>
        <taxon>Linaceae</taxon>
        <taxon>Linum</taxon>
    </lineage>
</organism>
<evidence type="ECO:0000256" key="1">
    <source>
        <dbReference type="SAM" id="MobiDB-lite"/>
    </source>
</evidence>
<accession>A0AAV2GCM3</accession>
<feature type="compositionally biased region" description="Basic and acidic residues" evidence="1">
    <location>
        <begin position="15"/>
        <end position="26"/>
    </location>
</feature>
<evidence type="ECO:0000313" key="2">
    <source>
        <dbReference type="EMBL" id="CAL1407468.1"/>
    </source>
</evidence>